<proteinExistence type="inferred from homology"/>
<evidence type="ECO:0000256" key="2">
    <source>
        <dbReference type="ARBA" id="ARBA00007255"/>
    </source>
</evidence>
<feature type="compositionally biased region" description="Low complexity" evidence="11">
    <location>
        <begin position="48"/>
        <end position="60"/>
    </location>
</feature>
<accession>A0AAD9Y9J7</accession>
<dbReference type="GO" id="GO:0004408">
    <property type="term" value="F:holocytochrome-c synthase activity"/>
    <property type="evidence" value="ECO:0007669"/>
    <property type="project" value="UniProtKB-EC"/>
</dbReference>
<feature type="compositionally biased region" description="Basic and acidic residues" evidence="11">
    <location>
        <begin position="26"/>
        <end position="44"/>
    </location>
</feature>
<dbReference type="Pfam" id="PF01265">
    <property type="entry name" value="Cyto_heme_lyase"/>
    <property type="match status" value="1"/>
</dbReference>
<evidence type="ECO:0000256" key="10">
    <source>
        <dbReference type="RuleBase" id="RU363130"/>
    </source>
</evidence>
<dbReference type="PANTHER" id="PTHR12743">
    <property type="entry name" value="CYTOCHROME C1 HEME LYASE"/>
    <property type="match status" value="1"/>
</dbReference>
<comment type="caution">
    <text evidence="12">The sequence shown here is derived from an EMBL/GenBank/DDBJ whole genome shotgun (WGS) entry which is preliminary data.</text>
</comment>
<keyword evidence="5 10" id="KW-0999">Mitochondrion inner membrane</keyword>
<organism evidence="12 13">
    <name type="scientific">Colletotrichum kahawae</name>
    <name type="common">Coffee berry disease fungus</name>
    <dbReference type="NCBI Taxonomy" id="34407"/>
    <lineage>
        <taxon>Eukaryota</taxon>
        <taxon>Fungi</taxon>
        <taxon>Dikarya</taxon>
        <taxon>Ascomycota</taxon>
        <taxon>Pezizomycotina</taxon>
        <taxon>Sordariomycetes</taxon>
        <taxon>Hypocreomycetidae</taxon>
        <taxon>Glomerellales</taxon>
        <taxon>Glomerellaceae</taxon>
        <taxon>Colletotrichum</taxon>
        <taxon>Colletotrichum gloeosporioides species complex</taxon>
    </lineage>
</organism>
<comment type="similarity">
    <text evidence="2 10">Belongs to the cytochrome c-type heme lyase family.</text>
</comment>
<protein>
    <recommendedName>
        <fullName evidence="10">Holocytochrome c-type synthase</fullName>
        <ecNumber evidence="10">4.4.1.17</ecNumber>
    </recommendedName>
</protein>
<reference evidence="12" key="1">
    <citation type="submission" date="2023-02" db="EMBL/GenBank/DDBJ databases">
        <title>Colletotrichum kahawae CIFC_Que2 genome sequencing and assembly.</title>
        <authorList>
            <person name="Baroncelli R."/>
        </authorList>
    </citation>
    <scope>NUCLEOTIDE SEQUENCE</scope>
    <source>
        <strain evidence="12">CIFC_Que2</strain>
    </source>
</reference>
<dbReference type="InterPro" id="IPR000511">
    <property type="entry name" value="Holocyt_c/c1_synthase"/>
</dbReference>
<name>A0AAD9Y9J7_COLKA</name>
<dbReference type="EMBL" id="VYYT01000273">
    <property type="protein sequence ID" value="KAK2750202.1"/>
    <property type="molecule type" value="Genomic_DNA"/>
</dbReference>
<keyword evidence="13" id="KW-1185">Reference proteome</keyword>
<dbReference type="Proteomes" id="UP001281614">
    <property type="component" value="Unassembled WGS sequence"/>
</dbReference>
<keyword evidence="4 10" id="KW-0479">Metal-binding</keyword>
<feature type="compositionally biased region" description="Low complexity" evidence="11">
    <location>
        <begin position="1"/>
        <end position="17"/>
    </location>
</feature>
<evidence type="ECO:0000256" key="1">
    <source>
        <dbReference type="ARBA" id="ARBA00004273"/>
    </source>
</evidence>
<dbReference type="PRINTS" id="PR01217">
    <property type="entry name" value="PRICHEXTENSN"/>
</dbReference>
<evidence type="ECO:0000313" key="13">
    <source>
        <dbReference type="Proteomes" id="UP001281614"/>
    </source>
</evidence>
<feature type="compositionally biased region" description="Pro residues" evidence="11">
    <location>
        <begin position="104"/>
        <end position="114"/>
    </location>
</feature>
<evidence type="ECO:0000256" key="3">
    <source>
        <dbReference type="ARBA" id="ARBA00022617"/>
    </source>
</evidence>
<gene>
    <name evidence="12" type="ORF">CKAH01_17972</name>
</gene>
<comment type="function">
    <text evidence="10">Lyase that catalyzes the covalent linking of the heme group to the cytochrome C apoprotein to produce the mature functional cytochrome.</text>
</comment>
<dbReference type="EC" id="4.4.1.17" evidence="10"/>
<keyword evidence="9 10" id="KW-0456">Lyase</keyword>
<sequence length="353" mass="38353">MSTATTDLPDLILLTQPTQPPPAKMADPKDGETCPVDHKAREAWLQHARAAAPNDTAAAAPPAPPHPIPNQAPPSQSWTHLAPASSRRQRQRHAPAAAPHPHEQPPPALPPQPQTSPQATTSWTQTLRSYVPFTSSPPPPPPPARPPTGKSPLDTYREVSTIPRTSTPSYPYDAPSPASAPPPTLQSSHGAPPSNNEQETGADAATGNWVYPSEKMFFDAMKRKGHDTRAADMRTVVPIHNAVNERAWKEIKEWEAPYTQGTACDGPRLHSFAGLSTNMSPKARLNTLLGYQAPVDRHDWVIDRCGVQVDYVIDFYAGRPDAQGKPSFYLDVRPKLNSWEGVKMRALRGAGLA</sequence>
<feature type="region of interest" description="Disordered" evidence="11">
    <location>
        <begin position="1"/>
        <end position="208"/>
    </location>
</feature>
<feature type="compositionally biased region" description="Pro residues" evidence="11">
    <location>
        <begin position="61"/>
        <end position="72"/>
    </location>
</feature>
<feature type="compositionally biased region" description="Polar residues" evidence="11">
    <location>
        <begin position="185"/>
        <end position="199"/>
    </location>
</feature>
<feature type="compositionally biased region" description="Pro residues" evidence="11">
    <location>
        <begin position="135"/>
        <end position="146"/>
    </location>
</feature>
<keyword evidence="3 10" id="KW-0349">Heme</keyword>
<evidence type="ECO:0000256" key="8">
    <source>
        <dbReference type="ARBA" id="ARBA00023136"/>
    </source>
</evidence>
<comment type="subcellular location">
    <subcellularLocation>
        <location evidence="1 10">Mitochondrion inner membrane</location>
    </subcellularLocation>
</comment>
<keyword evidence="6 10" id="KW-0408">Iron</keyword>
<keyword evidence="7 10" id="KW-0496">Mitochondrion</keyword>
<feature type="compositionally biased region" description="Low complexity" evidence="11">
    <location>
        <begin position="165"/>
        <end position="177"/>
    </location>
</feature>
<dbReference type="GO" id="GO:0005743">
    <property type="term" value="C:mitochondrial inner membrane"/>
    <property type="evidence" value="ECO:0007669"/>
    <property type="project" value="UniProtKB-SubCell"/>
</dbReference>
<keyword evidence="8 10" id="KW-0472">Membrane</keyword>
<dbReference type="GO" id="GO:0046872">
    <property type="term" value="F:metal ion binding"/>
    <property type="evidence" value="ECO:0007669"/>
    <property type="project" value="UniProtKB-KW"/>
</dbReference>
<evidence type="ECO:0000256" key="7">
    <source>
        <dbReference type="ARBA" id="ARBA00023128"/>
    </source>
</evidence>
<evidence type="ECO:0000256" key="11">
    <source>
        <dbReference type="SAM" id="MobiDB-lite"/>
    </source>
</evidence>
<comment type="catalytic activity">
    <reaction evidence="10">
        <text>holo-[cytochrome c] = apo-[cytochrome c] + heme b</text>
        <dbReference type="Rhea" id="RHEA:22648"/>
        <dbReference type="Rhea" id="RHEA-COMP:10725"/>
        <dbReference type="Rhea" id="RHEA-COMP:10726"/>
        <dbReference type="ChEBI" id="CHEBI:29950"/>
        <dbReference type="ChEBI" id="CHEBI:60344"/>
        <dbReference type="ChEBI" id="CHEBI:83739"/>
        <dbReference type="EC" id="4.4.1.17"/>
    </reaction>
</comment>
<feature type="compositionally biased region" description="Low complexity" evidence="11">
    <location>
        <begin position="115"/>
        <end position="125"/>
    </location>
</feature>
<evidence type="ECO:0000256" key="6">
    <source>
        <dbReference type="ARBA" id="ARBA00023004"/>
    </source>
</evidence>
<evidence type="ECO:0000256" key="9">
    <source>
        <dbReference type="ARBA" id="ARBA00023239"/>
    </source>
</evidence>
<dbReference type="AlphaFoldDB" id="A0AAD9Y9J7"/>
<dbReference type="PANTHER" id="PTHR12743:SF0">
    <property type="entry name" value="HOLOCYTOCHROME C-TYPE SYNTHASE"/>
    <property type="match status" value="1"/>
</dbReference>
<evidence type="ECO:0000256" key="5">
    <source>
        <dbReference type="ARBA" id="ARBA00022792"/>
    </source>
</evidence>
<dbReference type="PROSITE" id="PS00821">
    <property type="entry name" value="CYTO_HEME_LYASE_1"/>
    <property type="match status" value="1"/>
</dbReference>
<evidence type="ECO:0000313" key="12">
    <source>
        <dbReference type="EMBL" id="KAK2750202.1"/>
    </source>
</evidence>
<evidence type="ECO:0000256" key="4">
    <source>
        <dbReference type="ARBA" id="ARBA00022723"/>
    </source>
</evidence>